<feature type="transmembrane region" description="Helical" evidence="8">
    <location>
        <begin position="351"/>
        <end position="368"/>
    </location>
</feature>
<dbReference type="Pfam" id="PF00909">
    <property type="entry name" value="Ammonium_transp"/>
    <property type="match status" value="1"/>
</dbReference>
<comment type="subcellular location">
    <subcellularLocation>
        <location evidence="8">Cell membrane</location>
        <topology evidence="8">Multi-pass membrane protein</topology>
    </subcellularLocation>
    <subcellularLocation>
        <location evidence="1">Membrane</location>
        <topology evidence="1">Multi-pass membrane protein</topology>
    </subcellularLocation>
</comment>
<keyword evidence="3 8" id="KW-0813">Transport</keyword>
<evidence type="ECO:0000256" key="3">
    <source>
        <dbReference type="ARBA" id="ARBA00022448"/>
    </source>
</evidence>
<dbReference type="Proteomes" id="UP000619761">
    <property type="component" value="Unassembled WGS sequence"/>
</dbReference>
<evidence type="ECO:0000313" key="11">
    <source>
        <dbReference type="EMBL" id="GGY82100.1"/>
    </source>
</evidence>
<evidence type="ECO:0000256" key="2">
    <source>
        <dbReference type="ARBA" id="ARBA00005887"/>
    </source>
</evidence>
<feature type="transmembrane region" description="Helical" evidence="8">
    <location>
        <begin position="254"/>
        <end position="275"/>
    </location>
</feature>
<keyword evidence="5 8" id="KW-1133">Transmembrane helix</keyword>
<dbReference type="InterPro" id="IPR001905">
    <property type="entry name" value="Ammonium_transpt"/>
</dbReference>
<feature type="transmembrane region" description="Helical" evidence="8">
    <location>
        <begin position="452"/>
        <end position="474"/>
    </location>
</feature>
<comment type="similarity">
    <text evidence="2 8">Belongs to the ammonia transporter channel (TC 1.A.11.2) family.</text>
</comment>
<evidence type="ECO:0000256" key="8">
    <source>
        <dbReference type="RuleBase" id="RU362002"/>
    </source>
</evidence>
<organism evidence="11 12">
    <name type="scientific">Cellvibrio zantedeschiae</name>
    <dbReference type="NCBI Taxonomy" id="1237077"/>
    <lineage>
        <taxon>Bacteria</taxon>
        <taxon>Pseudomonadati</taxon>
        <taxon>Pseudomonadota</taxon>
        <taxon>Gammaproteobacteria</taxon>
        <taxon>Cellvibrionales</taxon>
        <taxon>Cellvibrionaceae</taxon>
        <taxon>Cellvibrio</taxon>
    </lineage>
</organism>
<dbReference type="SUPFAM" id="SSF111352">
    <property type="entry name" value="Ammonium transporter"/>
    <property type="match status" value="1"/>
</dbReference>
<evidence type="ECO:0000256" key="6">
    <source>
        <dbReference type="ARBA" id="ARBA00023136"/>
    </source>
</evidence>
<protein>
    <recommendedName>
        <fullName evidence="8">Ammonium transporter</fullName>
    </recommendedName>
</protein>
<sequence>MKKFVEISRKLLLVAGVVGLMVGAADVFAQDAASASSAAEVVAPAAEVAATPEAAAPAEAAAAPAAPEFNKGDIAWMLTSTLLVLFMVLPGLALFYGGMVRAKNVLSLSMQIFVTFCLISILWAVYGYSLAFTSGSPFIGGLDRLFLKGMLDAAGNLTAAATFSKGIYIPEYLYAAFQMTFAALTPCLIVGAFAERMKFSAVLIFMVLWFTFAYLPIAHMVWFWAGPDAYTTKEAADAATAGAGYIFQMGALDFAGGTVVHINAGIAGLVGCLLIGKRKGYGTQSLAPHNVPFTMIGAALLWVGWFGFNVGSNLEANAFAAQVFINTFLATAAAVLAWAFGEWAIRGKPTMLGAASGAVAGLVAITPACGWVGPMGSIVIGVIGGFVCMLAVLKLKAILGYDDSLDVFGVHCIGGILGALLTGVFNSPDLGGTGVYDYVAGTWGFSGIGTQVWIQAKAVLITIFWSGLVSLVAYKLVDVIVGLRVTEELETEGLDTAEHGERAYHS</sequence>
<dbReference type="PANTHER" id="PTHR43029:SF10">
    <property type="entry name" value="AMMONIUM TRANSPORTER MEP2"/>
    <property type="match status" value="1"/>
</dbReference>
<proteinExistence type="inferred from homology"/>
<feature type="chain" id="PRO_5045239255" description="Ammonium transporter" evidence="9">
    <location>
        <begin position="30"/>
        <end position="506"/>
    </location>
</feature>
<feature type="transmembrane region" description="Helical" evidence="8">
    <location>
        <begin position="108"/>
        <end position="128"/>
    </location>
</feature>
<feature type="transmembrane region" description="Helical" evidence="8">
    <location>
        <begin position="201"/>
        <end position="225"/>
    </location>
</feature>
<feature type="domain" description="Ammonium transporter AmtB-like" evidence="10">
    <location>
        <begin position="75"/>
        <end position="504"/>
    </location>
</feature>
<evidence type="ECO:0000256" key="1">
    <source>
        <dbReference type="ARBA" id="ARBA00004141"/>
    </source>
</evidence>
<feature type="transmembrane region" description="Helical" evidence="8">
    <location>
        <begin position="74"/>
        <end position="96"/>
    </location>
</feature>
<evidence type="ECO:0000313" key="12">
    <source>
        <dbReference type="Proteomes" id="UP000619761"/>
    </source>
</evidence>
<feature type="transmembrane region" description="Helical" evidence="8">
    <location>
        <begin position="172"/>
        <end position="194"/>
    </location>
</feature>
<evidence type="ECO:0000256" key="9">
    <source>
        <dbReference type="SAM" id="SignalP"/>
    </source>
</evidence>
<evidence type="ECO:0000256" key="4">
    <source>
        <dbReference type="ARBA" id="ARBA00022692"/>
    </source>
</evidence>
<comment type="caution">
    <text evidence="11">The sequence shown here is derived from an EMBL/GenBank/DDBJ whole genome shotgun (WGS) entry which is preliminary data.</text>
</comment>
<evidence type="ECO:0000259" key="10">
    <source>
        <dbReference type="Pfam" id="PF00909"/>
    </source>
</evidence>
<dbReference type="InterPro" id="IPR029020">
    <property type="entry name" value="Ammonium/urea_transptr"/>
</dbReference>
<feature type="transmembrane region" description="Helical" evidence="8">
    <location>
        <begin position="374"/>
        <end position="393"/>
    </location>
</feature>
<dbReference type="PANTHER" id="PTHR43029">
    <property type="entry name" value="AMMONIUM TRANSPORTER MEP2"/>
    <property type="match status" value="1"/>
</dbReference>
<feature type="signal peptide" evidence="9">
    <location>
        <begin position="1"/>
        <end position="29"/>
    </location>
</feature>
<reference evidence="12" key="1">
    <citation type="journal article" date="2019" name="Int. J. Syst. Evol. Microbiol.">
        <title>The Global Catalogue of Microorganisms (GCM) 10K type strain sequencing project: providing services to taxonomists for standard genome sequencing and annotation.</title>
        <authorList>
            <consortium name="The Broad Institute Genomics Platform"/>
            <consortium name="The Broad Institute Genome Sequencing Center for Infectious Disease"/>
            <person name="Wu L."/>
            <person name="Ma J."/>
        </authorList>
    </citation>
    <scope>NUCLEOTIDE SEQUENCE [LARGE SCALE GENOMIC DNA]</scope>
    <source>
        <strain evidence="12">KCTC 32239</strain>
    </source>
</reference>
<keyword evidence="12" id="KW-1185">Reference proteome</keyword>
<keyword evidence="6 8" id="KW-0472">Membrane</keyword>
<evidence type="ECO:0000256" key="7">
    <source>
        <dbReference type="ARBA" id="ARBA00023177"/>
    </source>
</evidence>
<dbReference type="PROSITE" id="PS01219">
    <property type="entry name" value="AMMONIUM_TRANSP"/>
    <property type="match status" value="1"/>
</dbReference>
<gene>
    <name evidence="11" type="primary">amt</name>
    <name evidence="11" type="ORF">GCM10011613_28520</name>
</gene>
<evidence type="ECO:0000256" key="5">
    <source>
        <dbReference type="ARBA" id="ARBA00022989"/>
    </source>
</evidence>
<dbReference type="InterPro" id="IPR024041">
    <property type="entry name" value="NH4_transpt_AmtB-like_dom"/>
</dbReference>
<dbReference type="EMBL" id="BMYZ01000003">
    <property type="protein sequence ID" value="GGY82100.1"/>
    <property type="molecule type" value="Genomic_DNA"/>
</dbReference>
<accession>A0ABQ3BB56</accession>
<feature type="transmembrane region" description="Helical" evidence="8">
    <location>
        <begin position="405"/>
        <end position="425"/>
    </location>
</feature>
<feature type="transmembrane region" description="Helical" evidence="8">
    <location>
        <begin position="319"/>
        <end position="339"/>
    </location>
</feature>
<dbReference type="InterPro" id="IPR018047">
    <property type="entry name" value="Ammonium_transpt_CS"/>
</dbReference>
<keyword evidence="7 8" id="KW-0924">Ammonia transport</keyword>
<dbReference type="Gene3D" id="1.10.3430.10">
    <property type="entry name" value="Ammonium transporter AmtB like domains"/>
    <property type="match status" value="1"/>
</dbReference>
<keyword evidence="9" id="KW-0732">Signal</keyword>
<keyword evidence="4 8" id="KW-0812">Transmembrane</keyword>
<dbReference type="NCBIfam" id="TIGR00836">
    <property type="entry name" value="amt"/>
    <property type="match status" value="1"/>
</dbReference>
<feature type="transmembrane region" description="Helical" evidence="8">
    <location>
        <begin position="287"/>
        <end position="307"/>
    </location>
</feature>
<name>A0ABQ3BB56_9GAMM</name>